<name>A0A1Q8Q2S4_9BACI</name>
<dbReference type="AlphaFoldDB" id="A0A1Q8Q2S4"/>
<comment type="caution">
    <text evidence="2">The sequence shown here is derived from an EMBL/GenBank/DDBJ whole genome shotgun (WGS) entry which is preliminary data.</text>
</comment>
<dbReference type="EMBL" id="MSDU01000037">
    <property type="protein sequence ID" value="OLN21636.1"/>
    <property type="molecule type" value="Genomic_DNA"/>
</dbReference>
<keyword evidence="1" id="KW-0472">Membrane</keyword>
<protein>
    <submittedName>
        <fullName evidence="2">Uncharacterized protein</fullName>
    </submittedName>
</protein>
<accession>A0A1Q8Q2S4</accession>
<dbReference type="RefSeq" id="WP_075399305.1">
    <property type="nucleotide sequence ID" value="NZ_MSDU01000037.1"/>
</dbReference>
<evidence type="ECO:0000256" key="1">
    <source>
        <dbReference type="SAM" id="Phobius"/>
    </source>
</evidence>
<proteinExistence type="predicted"/>
<keyword evidence="3" id="KW-1185">Reference proteome</keyword>
<dbReference type="Proteomes" id="UP000185568">
    <property type="component" value="Unassembled WGS sequence"/>
</dbReference>
<gene>
    <name evidence="2" type="ORF">BTO30_13805</name>
</gene>
<organism evidence="2 3">
    <name type="scientific">Domibacillus antri</name>
    <dbReference type="NCBI Taxonomy" id="1714264"/>
    <lineage>
        <taxon>Bacteria</taxon>
        <taxon>Bacillati</taxon>
        <taxon>Bacillota</taxon>
        <taxon>Bacilli</taxon>
        <taxon>Bacillales</taxon>
        <taxon>Bacillaceae</taxon>
        <taxon>Domibacillus</taxon>
    </lineage>
</organism>
<feature type="transmembrane region" description="Helical" evidence="1">
    <location>
        <begin position="124"/>
        <end position="141"/>
    </location>
</feature>
<sequence length="146" mass="16777">MENKDEKKIEKVLSKVGVSSVSEIANPKQLGILIDNLSKLPKESLQQLVDKIPNFSELSTRYLNDIKSSHEKYSDRLEREMDKLYGLLEKDIKGLDKADILQEIRRVRRLLWMDRLLYSKEKKVVYTAGVAVVSVVASAMLNNKKQ</sequence>
<keyword evidence="1" id="KW-0812">Transmembrane</keyword>
<dbReference type="OrthoDB" id="2988385at2"/>
<reference evidence="2 3" key="1">
    <citation type="submission" date="2016-12" db="EMBL/GenBank/DDBJ databases">
        <title>Domibacillus antri genome sequencing.</title>
        <authorList>
            <person name="Verma A."/>
            <person name="Krishnamurthi S."/>
        </authorList>
    </citation>
    <scope>NUCLEOTIDE SEQUENCE [LARGE SCALE GENOMIC DNA]</scope>
    <source>
        <strain evidence="2 3">XD80</strain>
    </source>
</reference>
<evidence type="ECO:0000313" key="3">
    <source>
        <dbReference type="Proteomes" id="UP000185568"/>
    </source>
</evidence>
<keyword evidence="1" id="KW-1133">Transmembrane helix</keyword>
<dbReference type="STRING" id="1714264.BTO30_13805"/>
<evidence type="ECO:0000313" key="2">
    <source>
        <dbReference type="EMBL" id="OLN21636.1"/>
    </source>
</evidence>